<dbReference type="Proteomes" id="UP000612893">
    <property type="component" value="Unassembled WGS sequence"/>
</dbReference>
<dbReference type="Gene3D" id="1.10.10.10">
    <property type="entry name" value="Winged helix-like DNA-binding domain superfamily/Winged helix DNA-binding domain"/>
    <property type="match status" value="1"/>
</dbReference>
<reference evidence="2" key="1">
    <citation type="submission" date="2020-10" db="EMBL/GenBank/DDBJ databases">
        <title>Ca. Dormibacterota MAGs.</title>
        <authorList>
            <person name="Montgomery K."/>
        </authorList>
    </citation>
    <scope>NUCLEOTIDE SEQUENCE [LARGE SCALE GENOMIC DNA]</scope>
    <source>
        <strain evidence="2">SC8812_S17_10</strain>
    </source>
</reference>
<evidence type="ECO:0000313" key="2">
    <source>
        <dbReference type="EMBL" id="MBJ7600082.1"/>
    </source>
</evidence>
<dbReference type="SUPFAM" id="SSF46785">
    <property type="entry name" value="Winged helix' DNA-binding domain"/>
    <property type="match status" value="1"/>
</dbReference>
<dbReference type="InterPro" id="IPR039422">
    <property type="entry name" value="MarR/SlyA-like"/>
</dbReference>
<dbReference type="PANTHER" id="PTHR33164">
    <property type="entry name" value="TRANSCRIPTIONAL REGULATOR, MARR FAMILY"/>
    <property type="match status" value="1"/>
</dbReference>
<name>A0A934NEZ2_9BACT</name>
<dbReference type="GO" id="GO:0006355">
    <property type="term" value="P:regulation of DNA-templated transcription"/>
    <property type="evidence" value="ECO:0007669"/>
    <property type="project" value="UniProtKB-ARBA"/>
</dbReference>
<keyword evidence="3" id="KW-1185">Reference proteome</keyword>
<accession>A0A934NEZ2</accession>
<dbReference type="AlphaFoldDB" id="A0A934NEZ2"/>
<dbReference type="InterPro" id="IPR036390">
    <property type="entry name" value="WH_DNA-bd_sf"/>
</dbReference>
<evidence type="ECO:0000313" key="3">
    <source>
        <dbReference type="Proteomes" id="UP000612893"/>
    </source>
</evidence>
<gene>
    <name evidence="2" type="ORF">JF922_18645</name>
</gene>
<dbReference type="PANTHER" id="PTHR33164:SF104">
    <property type="entry name" value="TRANSCRIPTIONAL REGULATORY PROTEIN"/>
    <property type="match status" value="1"/>
</dbReference>
<sequence>MDQDWIGQIVERWSGLEPDVDFDAYLVTGRLSRISTHIARRQEEVFGRFGLNRGEVGVLSALRTAGPPHLLSPTRLFKGLMLSSAGMTSRLDRLESRGLVVRQADPADRRGILVELTPKGRELVDAAVAANTEEERALLAGLGPKDVEALARLLKDLLARLEDLDGTDSGPDRATR</sequence>
<dbReference type="EMBL" id="JAEKNR010000186">
    <property type="protein sequence ID" value="MBJ7600082.1"/>
    <property type="molecule type" value="Genomic_DNA"/>
</dbReference>
<dbReference type="PRINTS" id="PR00598">
    <property type="entry name" value="HTHMARR"/>
</dbReference>
<dbReference type="InterPro" id="IPR000835">
    <property type="entry name" value="HTH_MarR-typ"/>
</dbReference>
<dbReference type="PROSITE" id="PS50995">
    <property type="entry name" value="HTH_MARR_2"/>
    <property type="match status" value="1"/>
</dbReference>
<evidence type="ECO:0000259" key="1">
    <source>
        <dbReference type="PROSITE" id="PS50995"/>
    </source>
</evidence>
<protein>
    <submittedName>
        <fullName evidence="2">MarR family transcriptional regulator</fullName>
    </submittedName>
</protein>
<dbReference type="InterPro" id="IPR036388">
    <property type="entry name" value="WH-like_DNA-bd_sf"/>
</dbReference>
<dbReference type="RefSeq" id="WP_338203769.1">
    <property type="nucleotide sequence ID" value="NZ_JAEKNR010000186.1"/>
</dbReference>
<dbReference type="SMART" id="SM00347">
    <property type="entry name" value="HTH_MARR"/>
    <property type="match status" value="1"/>
</dbReference>
<proteinExistence type="predicted"/>
<feature type="domain" description="HTH marR-type" evidence="1">
    <location>
        <begin position="24"/>
        <end position="159"/>
    </location>
</feature>
<comment type="caution">
    <text evidence="2">The sequence shown here is derived from an EMBL/GenBank/DDBJ whole genome shotgun (WGS) entry which is preliminary data.</text>
</comment>
<dbReference type="Pfam" id="PF12802">
    <property type="entry name" value="MarR_2"/>
    <property type="match status" value="1"/>
</dbReference>
<organism evidence="2 3">
    <name type="scientific">Candidatus Nephthysia bennettiae</name>
    <dbReference type="NCBI Taxonomy" id="3127016"/>
    <lineage>
        <taxon>Bacteria</taxon>
        <taxon>Bacillati</taxon>
        <taxon>Candidatus Dormiibacterota</taxon>
        <taxon>Candidatus Dormibacteria</taxon>
        <taxon>Candidatus Dormibacterales</taxon>
        <taxon>Candidatus Dormibacteraceae</taxon>
        <taxon>Candidatus Nephthysia</taxon>
    </lineage>
</organism>